<reference evidence="2" key="1">
    <citation type="submission" date="2022-11" db="UniProtKB">
        <authorList>
            <consortium name="WormBaseParasite"/>
        </authorList>
    </citation>
    <scope>IDENTIFICATION</scope>
</reference>
<evidence type="ECO:0000313" key="2">
    <source>
        <dbReference type="WBParaSite" id="PgR007_g118_t01"/>
    </source>
</evidence>
<name>A0A915AHW5_PARUN</name>
<evidence type="ECO:0000313" key="1">
    <source>
        <dbReference type="Proteomes" id="UP000887569"/>
    </source>
</evidence>
<accession>A0A915AHW5</accession>
<dbReference type="Proteomes" id="UP000887569">
    <property type="component" value="Unplaced"/>
</dbReference>
<sequence>VNILRQLEAEYDVKFRSEGSFVTVEGANNEHSEIISRQLYKASAMRDFKWIEQS</sequence>
<organism evidence="1 2">
    <name type="scientific">Parascaris univalens</name>
    <name type="common">Nematode worm</name>
    <dbReference type="NCBI Taxonomy" id="6257"/>
    <lineage>
        <taxon>Eukaryota</taxon>
        <taxon>Metazoa</taxon>
        <taxon>Ecdysozoa</taxon>
        <taxon>Nematoda</taxon>
        <taxon>Chromadorea</taxon>
        <taxon>Rhabditida</taxon>
        <taxon>Spirurina</taxon>
        <taxon>Ascaridomorpha</taxon>
        <taxon>Ascaridoidea</taxon>
        <taxon>Ascarididae</taxon>
        <taxon>Parascaris</taxon>
    </lineage>
</organism>
<proteinExistence type="predicted"/>
<dbReference type="WBParaSite" id="PgR007_g118_t01">
    <property type="protein sequence ID" value="PgR007_g118_t01"/>
    <property type="gene ID" value="PgR007_g118"/>
</dbReference>
<dbReference type="AlphaFoldDB" id="A0A915AHW5"/>
<keyword evidence="1" id="KW-1185">Reference proteome</keyword>
<protein>
    <submittedName>
        <fullName evidence="2">Uncharacterized protein</fullName>
    </submittedName>
</protein>